<organism evidence="5 6">
    <name type="scientific">Bacteroides pyogenes JCM 6292</name>
    <dbReference type="NCBI Taxonomy" id="1235809"/>
    <lineage>
        <taxon>Bacteria</taxon>
        <taxon>Pseudomonadati</taxon>
        <taxon>Bacteroidota</taxon>
        <taxon>Bacteroidia</taxon>
        <taxon>Bacteroidales</taxon>
        <taxon>Bacteroidaceae</taxon>
        <taxon>Bacteroides</taxon>
    </lineage>
</organism>
<dbReference type="Pfam" id="PF00436">
    <property type="entry name" value="SSB"/>
    <property type="match status" value="1"/>
</dbReference>
<dbReference type="PIRSF" id="PIRSF002070">
    <property type="entry name" value="SSB"/>
    <property type="match status" value="1"/>
</dbReference>
<protein>
    <recommendedName>
        <fullName evidence="2 3">Single-stranded DNA-binding protein</fullName>
    </recommendedName>
</protein>
<evidence type="ECO:0000256" key="1">
    <source>
        <dbReference type="ARBA" id="ARBA00023125"/>
    </source>
</evidence>
<dbReference type="Gene3D" id="2.40.50.140">
    <property type="entry name" value="Nucleic acid-binding proteins"/>
    <property type="match status" value="1"/>
</dbReference>
<sequence>MLQCEVIGNIGNDAEIKEFSGKKYVSFNVAHSERRKDANGTTVESTTWVSVLWYGDGGGLIQYLKRGCKVFVRGRLSVKSYQDRSGNMQVAINVNASEVQLCGIRVETNSSQSGESNMATTHEETINDVPF</sequence>
<name>W4P4E3_9BACE</name>
<feature type="region of interest" description="Disordered" evidence="4">
    <location>
        <begin position="110"/>
        <end position="131"/>
    </location>
</feature>
<evidence type="ECO:0000313" key="6">
    <source>
        <dbReference type="Proteomes" id="UP000018861"/>
    </source>
</evidence>
<reference evidence="5 6" key="1">
    <citation type="journal article" date="2014" name="Genome Announc.">
        <title>Draft Genome Sequences of Three Strains of Bacteroides pyogenes Isolated from a Cat and Swine.</title>
        <authorList>
            <person name="Sakamoto M."/>
            <person name="Oshima K."/>
            <person name="Suda W."/>
            <person name="Kitamura K."/>
            <person name="Iida T."/>
            <person name="Hattori M."/>
            <person name="Ohkuma M."/>
        </authorList>
    </citation>
    <scope>NUCLEOTIDE SEQUENCE [LARGE SCALE GENOMIC DNA]</scope>
    <source>
        <strain evidence="5 6">JCM 6292</strain>
    </source>
</reference>
<proteinExistence type="predicted"/>
<keyword evidence="1 2" id="KW-0238">DNA-binding</keyword>
<dbReference type="NCBIfam" id="TIGR00621">
    <property type="entry name" value="ssb"/>
    <property type="match status" value="1"/>
</dbReference>
<accession>W4P4E3</accession>
<dbReference type="InterPro" id="IPR000424">
    <property type="entry name" value="Primosome_PriB/ssb"/>
</dbReference>
<dbReference type="GO" id="GO:0003697">
    <property type="term" value="F:single-stranded DNA binding"/>
    <property type="evidence" value="ECO:0007669"/>
    <property type="project" value="InterPro"/>
</dbReference>
<dbReference type="AlphaFoldDB" id="W4P4E3"/>
<evidence type="ECO:0000256" key="2">
    <source>
        <dbReference type="PIRNR" id="PIRNR002070"/>
    </source>
</evidence>
<evidence type="ECO:0000256" key="4">
    <source>
        <dbReference type="SAM" id="MobiDB-lite"/>
    </source>
</evidence>
<evidence type="ECO:0000256" key="3">
    <source>
        <dbReference type="RuleBase" id="RU000524"/>
    </source>
</evidence>
<dbReference type="CDD" id="cd04496">
    <property type="entry name" value="SSB_OBF"/>
    <property type="match status" value="1"/>
</dbReference>
<evidence type="ECO:0000313" key="5">
    <source>
        <dbReference type="EMBL" id="GAE14615.1"/>
    </source>
</evidence>
<dbReference type="Proteomes" id="UP000018861">
    <property type="component" value="Unassembled WGS sequence"/>
</dbReference>
<comment type="caution">
    <text evidence="5">The sequence shown here is derived from an EMBL/GenBank/DDBJ whole genome shotgun (WGS) entry which is preliminary data.</text>
</comment>
<dbReference type="EMBL" id="BAIQ01000005">
    <property type="protein sequence ID" value="GAE14615.1"/>
    <property type="molecule type" value="Genomic_DNA"/>
</dbReference>
<dbReference type="InterPro" id="IPR012340">
    <property type="entry name" value="NA-bd_OB-fold"/>
</dbReference>
<dbReference type="SUPFAM" id="SSF50249">
    <property type="entry name" value="Nucleic acid-binding proteins"/>
    <property type="match status" value="1"/>
</dbReference>
<dbReference type="GO" id="GO:0006260">
    <property type="term" value="P:DNA replication"/>
    <property type="evidence" value="ECO:0007669"/>
    <property type="project" value="InterPro"/>
</dbReference>
<dbReference type="PROSITE" id="PS50935">
    <property type="entry name" value="SSB"/>
    <property type="match status" value="1"/>
</dbReference>
<feature type="compositionally biased region" description="Polar residues" evidence="4">
    <location>
        <begin position="110"/>
        <end position="120"/>
    </location>
</feature>
<dbReference type="InterPro" id="IPR011344">
    <property type="entry name" value="ssDNA-bd"/>
</dbReference>
<gene>
    <name evidence="5" type="ORF">JCM6292_778</name>
</gene>